<keyword evidence="1" id="KW-0378">Hydrolase</keyword>
<name>A0A918DXA6_9ACTN</name>
<dbReference type="PANTHER" id="PTHR41775">
    <property type="entry name" value="SECRETED PROTEIN-RELATED"/>
    <property type="match status" value="1"/>
</dbReference>
<organism evidence="1 2">
    <name type="scientific">Wenjunlia tyrosinilytica</name>
    <dbReference type="NCBI Taxonomy" id="1544741"/>
    <lineage>
        <taxon>Bacteria</taxon>
        <taxon>Bacillati</taxon>
        <taxon>Actinomycetota</taxon>
        <taxon>Actinomycetes</taxon>
        <taxon>Kitasatosporales</taxon>
        <taxon>Streptomycetaceae</taxon>
        <taxon>Wenjunlia</taxon>
    </lineage>
</organism>
<dbReference type="AlphaFoldDB" id="A0A918DXA6"/>
<sequence>MKQSTDGEGAISLARRSPALRCVKSAAVVVALALSTGIPSATARPPRPVAHGSASEAACALRSVDGVTMSEGFPVDYSTFSRASGRIRALTLFIDFPDARADASAQARYDEFFPAAQQWFATASYGKLEYEPVPVLKYFTLPRSFTEYGIERGYGWQVHQQMMRDLLKVADKQVDFKDFDLVNVLVTPNAGPPASETVLSVTWTGATAAVSDEGGALDKVSVIYGHDAARYRVLNHENGHIFGLPDLYSGTDFRRTDRLAGQWDMMSLDWGLQNDFLAWHKWRLGWLDTGQVDCAVGDGTSEYQLSPVETPGGTKMVVVPEGEHGAFAVEVRSKQGNDSSACSEGVLVYWVRTDISSGQGPIRVMDANPRTAACETSSNSFNSHNDAPFGVGGVYRDPLTRTAVDVVAKDDDGRYTVRVTKG</sequence>
<keyword evidence="1" id="KW-0482">Metalloprotease</keyword>
<dbReference type="NCBIfam" id="TIGR03296">
    <property type="entry name" value="M6dom_TIGR03296"/>
    <property type="match status" value="1"/>
</dbReference>
<dbReference type="EMBL" id="BMMS01000012">
    <property type="protein sequence ID" value="GGO88935.1"/>
    <property type="molecule type" value="Genomic_DNA"/>
</dbReference>
<keyword evidence="2" id="KW-1185">Reference proteome</keyword>
<gene>
    <name evidence="1" type="ORF">GCM10012280_30900</name>
</gene>
<dbReference type="PANTHER" id="PTHR41775:SF1">
    <property type="entry name" value="PEPTIDASE M6-LIKE DOMAIN-CONTAINING PROTEIN"/>
    <property type="match status" value="1"/>
</dbReference>
<dbReference type="InterPro" id="IPR008757">
    <property type="entry name" value="Peptidase_M6-like_domain"/>
</dbReference>
<reference evidence="1" key="2">
    <citation type="submission" date="2020-09" db="EMBL/GenBank/DDBJ databases">
        <authorList>
            <person name="Sun Q."/>
            <person name="Zhou Y."/>
        </authorList>
    </citation>
    <scope>NUCLEOTIDE SEQUENCE</scope>
    <source>
        <strain evidence="1">CGMCC 4.7201</strain>
    </source>
</reference>
<comment type="caution">
    <text evidence="1">The sequence shown here is derived from an EMBL/GenBank/DDBJ whole genome shotgun (WGS) entry which is preliminary data.</text>
</comment>
<evidence type="ECO:0000313" key="2">
    <source>
        <dbReference type="Proteomes" id="UP000641932"/>
    </source>
</evidence>
<proteinExistence type="predicted"/>
<reference evidence="1" key="1">
    <citation type="journal article" date="2014" name="Int. J. Syst. Evol. Microbiol.">
        <title>Complete genome sequence of Corynebacterium casei LMG S-19264T (=DSM 44701T), isolated from a smear-ripened cheese.</title>
        <authorList>
            <consortium name="US DOE Joint Genome Institute (JGI-PGF)"/>
            <person name="Walter F."/>
            <person name="Albersmeier A."/>
            <person name="Kalinowski J."/>
            <person name="Ruckert C."/>
        </authorList>
    </citation>
    <scope>NUCLEOTIDE SEQUENCE</scope>
    <source>
        <strain evidence="1">CGMCC 4.7201</strain>
    </source>
</reference>
<dbReference type="GO" id="GO:0008237">
    <property type="term" value="F:metallopeptidase activity"/>
    <property type="evidence" value="ECO:0007669"/>
    <property type="project" value="UniProtKB-KW"/>
</dbReference>
<dbReference type="RefSeq" id="WP_229698446.1">
    <property type="nucleotide sequence ID" value="NZ_BMMS01000012.1"/>
</dbReference>
<accession>A0A918DXA6</accession>
<evidence type="ECO:0000313" key="1">
    <source>
        <dbReference type="EMBL" id="GGO88935.1"/>
    </source>
</evidence>
<protein>
    <submittedName>
        <fullName evidence="1">M6 family metalloprotease domain-containing protein</fullName>
    </submittedName>
</protein>
<keyword evidence="1" id="KW-0645">Protease</keyword>
<dbReference type="GO" id="GO:0006508">
    <property type="term" value="P:proteolysis"/>
    <property type="evidence" value="ECO:0007669"/>
    <property type="project" value="InterPro"/>
</dbReference>
<dbReference type="Proteomes" id="UP000641932">
    <property type="component" value="Unassembled WGS sequence"/>
</dbReference>